<dbReference type="CDD" id="cd04433">
    <property type="entry name" value="AFD_class_I"/>
    <property type="match status" value="1"/>
</dbReference>
<dbReference type="PANTHER" id="PTHR43201:SF5">
    <property type="entry name" value="MEDIUM-CHAIN ACYL-COA LIGASE ACSF2, MITOCHONDRIAL"/>
    <property type="match status" value="1"/>
</dbReference>
<feature type="domain" description="AMP-dependent synthetase/ligase" evidence="3">
    <location>
        <begin position="15"/>
        <end position="212"/>
    </location>
</feature>
<dbReference type="AlphaFoldDB" id="A0A370DS38"/>
<dbReference type="Pfam" id="PF13193">
    <property type="entry name" value="AMP-binding_C"/>
    <property type="match status" value="1"/>
</dbReference>
<dbReference type="GO" id="GO:0006631">
    <property type="term" value="P:fatty acid metabolic process"/>
    <property type="evidence" value="ECO:0007669"/>
    <property type="project" value="TreeGrafter"/>
</dbReference>
<accession>A0A370DS38</accession>
<evidence type="ECO:0000256" key="2">
    <source>
        <dbReference type="ARBA" id="ARBA00022598"/>
    </source>
</evidence>
<dbReference type="Proteomes" id="UP000254771">
    <property type="component" value="Unassembled WGS sequence"/>
</dbReference>
<dbReference type="Gene3D" id="3.40.50.12780">
    <property type="entry name" value="N-terminal domain of ligase-like"/>
    <property type="match status" value="1"/>
</dbReference>
<dbReference type="SUPFAM" id="SSF56801">
    <property type="entry name" value="Acetyl-CoA synthetase-like"/>
    <property type="match status" value="1"/>
</dbReference>
<dbReference type="Gene3D" id="3.30.300.30">
    <property type="match status" value="1"/>
</dbReference>
<dbReference type="InterPro" id="IPR000873">
    <property type="entry name" value="AMP-dep_synth/lig_dom"/>
</dbReference>
<comment type="similarity">
    <text evidence="1">Belongs to the ATP-dependent AMP-binding enzyme family.</text>
</comment>
<comment type="caution">
    <text evidence="5">The sequence shown here is derived from an EMBL/GenBank/DDBJ whole genome shotgun (WGS) entry which is preliminary data.</text>
</comment>
<dbReference type="InterPro" id="IPR025110">
    <property type="entry name" value="AMP-bd_C"/>
</dbReference>
<gene>
    <name evidence="5" type="ORF">DIZ78_04680</name>
</gene>
<evidence type="ECO:0000259" key="4">
    <source>
        <dbReference type="Pfam" id="PF13193"/>
    </source>
</evidence>
<feature type="domain" description="AMP-binding enzyme C-terminal" evidence="4">
    <location>
        <begin position="262"/>
        <end position="337"/>
    </location>
</feature>
<dbReference type="Pfam" id="PF00501">
    <property type="entry name" value="AMP-binding"/>
    <property type="match status" value="1"/>
</dbReference>
<proteinExistence type="inferred from homology"/>
<keyword evidence="2" id="KW-0436">Ligase</keyword>
<evidence type="ECO:0000313" key="6">
    <source>
        <dbReference type="Proteomes" id="UP000254771"/>
    </source>
</evidence>
<evidence type="ECO:0000259" key="3">
    <source>
        <dbReference type="Pfam" id="PF00501"/>
    </source>
</evidence>
<name>A0A370DS38_9GAMM</name>
<dbReference type="EMBL" id="QFXE01000005">
    <property type="protein sequence ID" value="RDH87840.1"/>
    <property type="molecule type" value="Genomic_DNA"/>
</dbReference>
<evidence type="ECO:0000256" key="1">
    <source>
        <dbReference type="ARBA" id="ARBA00006432"/>
    </source>
</evidence>
<evidence type="ECO:0000313" key="5">
    <source>
        <dbReference type="EMBL" id="RDH87840.1"/>
    </source>
</evidence>
<dbReference type="InterPro" id="IPR045851">
    <property type="entry name" value="AMP-bd_C_sf"/>
</dbReference>
<keyword evidence="6" id="KW-1185">Reference proteome</keyword>
<protein>
    <submittedName>
        <fullName evidence="5">AMP-dependent synthetase</fullName>
    </submittedName>
</protein>
<reference evidence="5 6" key="1">
    <citation type="journal article" date="2018" name="ISME J.">
        <title>Endosymbiont genomes yield clues of tubeworm success.</title>
        <authorList>
            <person name="Li Y."/>
            <person name="Liles M.R."/>
            <person name="Halanych K.M."/>
        </authorList>
    </citation>
    <scope>NUCLEOTIDE SEQUENCE [LARGE SCALE GENOMIC DNA]</scope>
    <source>
        <strain evidence="5">A1462</strain>
    </source>
</reference>
<organism evidence="5 6">
    <name type="scientific">endosymbiont of Escarpia spicata</name>
    <dbReference type="NCBI Taxonomy" id="2200908"/>
    <lineage>
        <taxon>Bacteria</taxon>
        <taxon>Pseudomonadati</taxon>
        <taxon>Pseudomonadota</taxon>
        <taxon>Gammaproteobacteria</taxon>
        <taxon>sulfur-oxidizing symbionts</taxon>
    </lineage>
</organism>
<dbReference type="PANTHER" id="PTHR43201">
    <property type="entry name" value="ACYL-COA SYNTHETASE"/>
    <property type="match status" value="1"/>
</dbReference>
<dbReference type="InterPro" id="IPR042099">
    <property type="entry name" value="ANL_N_sf"/>
</dbReference>
<sequence>MVSSLILQHFSSLNRPKGVSLSHGNLKSNFSAIIKGLALSASDRILSVLPFYYSYGNSVLNTHLLTGGCLVLENSMMYPQLIVDKFDQENITVFYGVPSTYAILLKRTNLKEANFSSFRLLAQAGGPMPPAHINELKQLIGETDFYVMYGQTEASARLTILDAGSLNEKLGSIGKAVDGVTIEVRNKDGQPVESGVIGELCAFGKNIMPGYWRDEALTSSVMVDGWLHTGDLAYTDDEGFLYIDGRTSDMIKSGANRISPKEIEEVISELPDVAEVAVVGTPDELMGEVIKAFIVLAPDTELDQRTIQSYCLKNLAKYKVPKKISFTDELQKTQSGKVKRYLLKAS</sequence>
<dbReference type="GO" id="GO:0031956">
    <property type="term" value="F:medium-chain fatty acid-CoA ligase activity"/>
    <property type="evidence" value="ECO:0007669"/>
    <property type="project" value="TreeGrafter"/>
</dbReference>